<dbReference type="Pfam" id="PF04715">
    <property type="entry name" value="Anth_synt_I_N"/>
    <property type="match status" value="1"/>
</dbReference>
<dbReference type="PANTHER" id="PTHR11236">
    <property type="entry name" value="AMINOBENZOATE/ANTHRANILATE SYNTHASE"/>
    <property type="match status" value="1"/>
</dbReference>
<evidence type="ECO:0000313" key="2">
    <source>
        <dbReference type="EMBL" id="SVA86967.1"/>
    </source>
</evidence>
<accession>A0A381ZDX4</accession>
<gene>
    <name evidence="2" type="ORF">METZ01_LOCUS139821</name>
</gene>
<dbReference type="PANTHER" id="PTHR11236:SF9">
    <property type="entry name" value="ANTHRANILATE SYNTHASE COMPONENT 1"/>
    <property type="match status" value="1"/>
</dbReference>
<dbReference type="AlphaFoldDB" id="A0A381ZDX4"/>
<dbReference type="InterPro" id="IPR005801">
    <property type="entry name" value="ADC_synthase"/>
</dbReference>
<proteinExistence type="predicted"/>
<feature type="domain" description="Anthranilate synthase component I N-terminal" evidence="1">
    <location>
        <begin position="29"/>
        <end position="160"/>
    </location>
</feature>
<dbReference type="SUPFAM" id="SSF56322">
    <property type="entry name" value="ADC synthase"/>
    <property type="match status" value="1"/>
</dbReference>
<name>A0A381ZDX4_9ZZZZ</name>
<protein>
    <recommendedName>
        <fullName evidence="1">Anthranilate synthase component I N-terminal domain-containing protein</fullName>
    </recommendedName>
</protein>
<dbReference type="InterPro" id="IPR006805">
    <property type="entry name" value="Anth_synth_I_N"/>
</dbReference>
<dbReference type="EMBL" id="UINC01020795">
    <property type="protein sequence ID" value="SVA86967.1"/>
    <property type="molecule type" value="Genomic_DNA"/>
</dbReference>
<organism evidence="2">
    <name type="scientific">marine metagenome</name>
    <dbReference type="NCBI Taxonomy" id="408172"/>
    <lineage>
        <taxon>unclassified sequences</taxon>
        <taxon>metagenomes</taxon>
        <taxon>ecological metagenomes</taxon>
    </lineage>
</organism>
<dbReference type="Gene3D" id="3.60.120.10">
    <property type="entry name" value="Anthranilate synthase"/>
    <property type="match status" value="1"/>
</dbReference>
<sequence length="197" mass="22430">MAYNPTSLEFKQLSKEYNLIPIYKEIRADLDTPLSIYLKLAKNSYSFLLESITGGENLARYSIIGINPRKIIKTGKNEKLGEVDPLIEIKNEINSYKVPEIKKLPPFTGGAVGYISYDSVSYFEDSVIKNKKGDLEVPESIFMLTESLVVFDHVKQTIFIIVYTKIKDVNDSEKIYQKAVENIDKIIEQINKPVPKS</sequence>
<dbReference type="InterPro" id="IPR019999">
    <property type="entry name" value="Anth_synth_I-like"/>
</dbReference>
<reference evidence="2" key="1">
    <citation type="submission" date="2018-05" db="EMBL/GenBank/DDBJ databases">
        <authorList>
            <person name="Lanie J.A."/>
            <person name="Ng W.-L."/>
            <person name="Kazmierczak K.M."/>
            <person name="Andrzejewski T.M."/>
            <person name="Davidsen T.M."/>
            <person name="Wayne K.J."/>
            <person name="Tettelin H."/>
            <person name="Glass J.I."/>
            <person name="Rusch D."/>
            <person name="Podicherti R."/>
            <person name="Tsui H.-C.T."/>
            <person name="Winkler M.E."/>
        </authorList>
    </citation>
    <scope>NUCLEOTIDE SEQUENCE</scope>
</reference>
<feature type="non-terminal residue" evidence="2">
    <location>
        <position position="197"/>
    </location>
</feature>
<evidence type="ECO:0000259" key="1">
    <source>
        <dbReference type="Pfam" id="PF04715"/>
    </source>
</evidence>
<dbReference type="GO" id="GO:0000162">
    <property type="term" value="P:L-tryptophan biosynthetic process"/>
    <property type="evidence" value="ECO:0007669"/>
    <property type="project" value="TreeGrafter"/>
</dbReference>